<dbReference type="GO" id="GO:0016020">
    <property type="term" value="C:membrane"/>
    <property type="evidence" value="ECO:0007669"/>
    <property type="project" value="UniProtKB-SubCell"/>
</dbReference>
<evidence type="ECO:0000256" key="3">
    <source>
        <dbReference type="ARBA" id="ARBA00022448"/>
    </source>
</evidence>
<dbReference type="AlphaFoldDB" id="A0AAW1UH51"/>
<evidence type="ECO:0000313" key="10">
    <source>
        <dbReference type="EMBL" id="KAK9879798.1"/>
    </source>
</evidence>
<comment type="subcellular location">
    <subcellularLocation>
        <location evidence="1">Membrane</location>
        <topology evidence="1">Multi-pass membrane protein</topology>
    </subcellularLocation>
</comment>
<comment type="similarity">
    <text evidence="2 9">Belongs to the mitochondrial carrier (TC 2.A.29) family.</text>
</comment>
<dbReference type="Gene3D" id="1.50.40.10">
    <property type="entry name" value="Mitochondrial carrier domain"/>
    <property type="match status" value="1"/>
</dbReference>
<dbReference type="InterPro" id="IPR018108">
    <property type="entry name" value="MCP_transmembrane"/>
</dbReference>
<keyword evidence="3 9" id="KW-0813">Transport</keyword>
<dbReference type="EMBL" id="JARQZJ010000062">
    <property type="protein sequence ID" value="KAK9879798.1"/>
    <property type="molecule type" value="Genomic_DNA"/>
</dbReference>
<evidence type="ECO:0000256" key="8">
    <source>
        <dbReference type="PROSITE-ProRule" id="PRU00282"/>
    </source>
</evidence>
<dbReference type="InterPro" id="IPR023395">
    <property type="entry name" value="MCP_dom_sf"/>
</dbReference>
<protein>
    <submittedName>
        <fullName evidence="10">Uncharacterized protein</fullName>
    </submittedName>
</protein>
<dbReference type="PANTHER" id="PTHR45618">
    <property type="entry name" value="MITOCHONDRIAL DICARBOXYLATE CARRIER-RELATED"/>
    <property type="match status" value="1"/>
</dbReference>
<evidence type="ECO:0000256" key="6">
    <source>
        <dbReference type="ARBA" id="ARBA00022989"/>
    </source>
</evidence>
<proteinExistence type="inferred from homology"/>
<organism evidence="10 11">
    <name type="scientific">Henosepilachna vigintioctopunctata</name>
    <dbReference type="NCBI Taxonomy" id="420089"/>
    <lineage>
        <taxon>Eukaryota</taxon>
        <taxon>Metazoa</taxon>
        <taxon>Ecdysozoa</taxon>
        <taxon>Arthropoda</taxon>
        <taxon>Hexapoda</taxon>
        <taxon>Insecta</taxon>
        <taxon>Pterygota</taxon>
        <taxon>Neoptera</taxon>
        <taxon>Endopterygota</taxon>
        <taxon>Coleoptera</taxon>
        <taxon>Polyphaga</taxon>
        <taxon>Cucujiformia</taxon>
        <taxon>Coccinelloidea</taxon>
        <taxon>Coccinellidae</taxon>
        <taxon>Epilachninae</taxon>
        <taxon>Epilachnini</taxon>
        <taxon>Henosepilachna</taxon>
    </lineage>
</organism>
<evidence type="ECO:0000256" key="5">
    <source>
        <dbReference type="ARBA" id="ARBA00022737"/>
    </source>
</evidence>
<evidence type="ECO:0000256" key="1">
    <source>
        <dbReference type="ARBA" id="ARBA00004141"/>
    </source>
</evidence>
<keyword evidence="11" id="KW-1185">Reference proteome</keyword>
<dbReference type="PROSITE" id="PS50920">
    <property type="entry name" value="SOLCAR"/>
    <property type="match status" value="2"/>
</dbReference>
<sequence>MGDRDWRPFVYGGLASCVAELGTFPIDLTKTRLQIQGQVLDKKHAVLKYTGMVDCMVKVMKQEGFKALYNGIWPAVLRQSTYGTIKFGTYYSLKDIIFEFNKDSEPFMVSFFCAVIAGAVSSAIANPTDVLKVRMQIQNTSRNVNLVQCFKEVYTQEGISGLWRITL</sequence>
<evidence type="ECO:0000256" key="9">
    <source>
        <dbReference type="RuleBase" id="RU000488"/>
    </source>
</evidence>
<keyword evidence="5" id="KW-0677">Repeat</keyword>
<dbReference type="Proteomes" id="UP001431783">
    <property type="component" value="Unassembled WGS sequence"/>
</dbReference>
<feature type="repeat" description="Solcar" evidence="8">
    <location>
        <begin position="105"/>
        <end position="167"/>
    </location>
</feature>
<evidence type="ECO:0000313" key="11">
    <source>
        <dbReference type="Proteomes" id="UP001431783"/>
    </source>
</evidence>
<evidence type="ECO:0000256" key="4">
    <source>
        <dbReference type="ARBA" id="ARBA00022692"/>
    </source>
</evidence>
<comment type="caution">
    <text evidence="10">The sequence shown here is derived from an EMBL/GenBank/DDBJ whole genome shotgun (WGS) entry which is preliminary data.</text>
</comment>
<keyword evidence="6" id="KW-1133">Transmembrane helix</keyword>
<dbReference type="InterPro" id="IPR050391">
    <property type="entry name" value="Mito_Metabolite_Transporter"/>
</dbReference>
<dbReference type="SUPFAM" id="SSF103506">
    <property type="entry name" value="Mitochondrial carrier"/>
    <property type="match status" value="1"/>
</dbReference>
<name>A0AAW1UH51_9CUCU</name>
<keyword evidence="7 8" id="KW-0472">Membrane</keyword>
<reference evidence="10 11" key="1">
    <citation type="submission" date="2023-03" db="EMBL/GenBank/DDBJ databases">
        <title>Genome insight into feeding habits of ladybird beetles.</title>
        <authorList>
            <person name="Li H.-S."/>
            <person name="Huang Y.-H."/>
            <person name="Pang H."/>
        </authorList>
    </citation>
    <scope>NUCLEOTIDE SEQUENCE [LARGE SCALE GENOMIC DNA]</scope>
    <source>
        <strain evidence="10">SYSU_2023b</strain>
        <tissue evidence="10">Whole body</tissue>
    </source>
</reference>
<evidence type="ECO:0000256" key="2">
    <source>
        <dbReference type="ARBA" id="ARBA00006375"/>
    </source>
</evidence>
<dbReference type="Pfam" id="PF00153">
    <property type="entry name" value="Mito_carr"/>
    <property type="match status" value="2"/>
</dbReference>
<gene>
    <name evidence="10" type="ORF">WA026_006858</name>
</gene>
<evidence type="ECO:0000256" key="7">
    <source>
        <dbReference type="ARBA" id="ARBA00023136"/>
    </source>
</evidence>
<feature type="repeat" description="Solcar" evidence="8">
    <location>
        <begin position="7"/>
        <end position="96"/>
    </location>
</feature>
<keyword evidence="4 8" id="KW-0812">Transmembrane</keyword>
<accession>A0AAW1UH51</accession>